<evidence type="ECO:0000313" key="2">
    <source>
        <dbReference type="Proteomes" id="UP000029861"/>
    </source>
</evidence>
<proteinExistence type="predicted"/>
<dbReference type="GO" id="GO:0005737">
    <property type="term" value="C:cytoplasm"/>
    <property type="evidence" value="ECO:0007669"/>
    <property type="project" value="InterPro"/>
</dbReference>
<name>A0A4U8TEJ1_9HELI</name>
<comment type="caution">
    <text evidence="1">The sequence shown here is derived from an EMBL/GenBank/DDBJ whole genome shotgun (WGS) entry which is preliminary data.</text>
</comment>
<dbReference type="GO" id="GO:0005524">
    <property type="term" value="F:ATP binding"/>
    <property type="evidence" value="ECO:0007669"/>
    <property type="project" value="InterPro"/>
</dbReference>
<evidence type="ECO:0000313" key="1">
    <source>
        <dbReference type="EMBL" id="TLD98455.1"/>
    </source>
</evidence>
<dbReference type="GO" id="GO:0004820">
    <property type="term" value="F:glycine-tRNA ligase activity"/>
    <property type="evidence" value="ECO:0007669"/>
    <property type="project" value="InterPro"/>
</dbReference>
<organism evidence="1 2">
    <name type="scientific">Helicobacter trogontum</name>
    <dbReference type="NCBI Taxonomy" id="50960"/>
    <lineage>
        <taxon>Bacteria</taxon>
        <taxon>Pseudomonadati</taxon>
        <taxon>Campylobacterota</taxon>
        <taxon>Epsilonproteobacteria</taxon>
        <taxon>Campylobacterales</taxon>
        <taxon>Helicobacteraceae</taxon>
        <taxon>Helicobacter</taxon>
    </lineage>
</organism>
<dbReference type="RefSeq" id="WP_104742211.1">
    <property type="nucleotide sequence ID" value="NZ_FZNF01000029.1"/>
</dbReference>
<accession>A0A4U8TEJ1</accession>
<dbReference type="Proteomes" id="UP000029861">
    <property type="component" value="Unassembled WGS sequence"/>
</dbReference>
<dbReference type="PROSITE" id="PS50861">
    <property type="entry name" value="AA_TRNA_LIGASE_II_GLYAB"/>
    <property type="match status" value="1"/>
</dbReference>
<dbReference type="GO" id="GO:0006426">
    <property type="term" value="P:glycyl-tRNA aminoacylation"/>
    <property type="evidence" value="ECO:0007669"/>
    <property type="project" value="InterPro"/>
</dbReference>
<dbReference type="EMBL" id="JRPK02000011">
    <property type="protein sequence ID" value="TLD98455.1"/>
    <property type="molecule type" value="Genomic_DNA"/>
</dbReference>
<sequence>MAYQFLLEKIKVVCKDVSVISFDIFDTLLLRPYVRPTDLFLHLEYLHNKPNYAMARIRAEQYVRSTLATTPPPLSRYETHKA</sequence>
<dbReference type="AlphaFoldDB" id="A0A4U8TEJ1"/>
<gene>
    <name evidence="1" type="ORF">LS80_004750</name>
</gene>
<reference evidence="1 2" key="1">
    <citation type="journal article" date="2014" name="Genome Announc.">
        <title>Draft genome sequences of eight enterohepatic helicobacter species isolated from both laboratory and wild rodents.</title>
        <authorList>
            <person name="Sheh A."/>
            <person name="Shen Z."/>
            <person name="Fox J.G."/>
        </authorList>
    </citation>
    <scope>NUCLEOTIDE SEQUENCE [LARGE SCALE GENOMIC DNA]</scope>
    <source>
        <strain evidence="1 2">ATCC 49310</strain>
    </source>
</reference>
<protein>
    <submittedName>
        <fullName evidence="1">Uncharacterized protein</fullName>
    </submittedName>
</protein>
<dbReference type="InterPro" id="IPR006194">
    <property type="entry name" value="Gly-tRNA-synth_heterodimer"/>
</dbReference>